<evidence type="ECO:0000313" key="1">
    <source>
        <dbReference type="EMBL" id="PMB65595.1"/>
    </source>
</evidence>
<dbReference type="AlphaFoldDB" id="A0A2N6NE76"/>
<dbReference type="Gene3D" id="2.40.40.10">
    <property type="entry name" value="RlpA-like domain"/>
    <property type="match status" value="1"/>
</dbReference>
<sequence length="175" mass="18621">MQVTTAAIETVALAAAASAKQVILHGKGFGTYYYDVQQPQTCGTDLSLQNQGSVMCNFNSALSLNDINTNNLVAMSSLPLKTQAGRAQYCGKRVIVTVNGVVSDTPFFIGDGCERCAHGSDSTWDPNGAAGLDFSYTALDALSPSACQNGHIDISFDIVNETLYHFDVQAESRII</sequence>
<organism evidence="1 2">
    <name type="scientific">Beauveria bassiana</name>
    <name type="common">White muscardine disease fungus</name>
    <name type="synonym">Tritirachium shiotae</name>
    <dbReference type="NCBI Taxonomy" id="176275"/>
    <lineage>
        <taxon>Eukaryota</taxon>
        <taxon>Fungi</taxon>
        <taxon>Dikarya</taxon>
        <taxon>Ascomycota</taxon>
        <taxon>Pezizomycotina</taxon>
        <taxon>Sordariomycetes</taxon>
        <taxon>Hypocreomycetidae</taxon>
        <taxon>Hypocreales</taxon>
        <taxon>Cordycipitaceae</taxon>
        <taxon>Beauveria</taxon>
    </lineage>
</organism>
<accession>A0A2N6NE76</accession>
<evidence type="ECO:0000313" key="2">
    <source>
        <dbReference type="Proteomes" id="UP000235728"/>
    </source>
</evidence>
<protein>
    <submittedName>
        <fullName evidence="1">Uncharacterized protein</fullName>
    </submittedName>
</protein>
<gene>
    <name evidence="1" type="ORF">BM221_008956</name>
</gene>
<dbReference type="OMA" id="FVECNFF"/>
<name>A0A2N6NE76_BEABA</name>
<dbReference type="InterPro" id="IPR036908">
    <property type="entry name" value="RlpA-like_sf"/>
</dbReference>
<dbReference type="EMBL" id="MRVG01000010">
    <property type="protein sequence ID" value="PMB65595.1"/>
    <property type="molecule type" value="Genomic_DNA"/>
</dbReference>
<reference evidence="1 2" key="1">
    <citation type="journal article" date="2016" name="Appl. Microbiol. Biotechnol.">
        <title>Characterization of T-DNA insertion mutants with decreased virulence in the entomopathogenic fungus Beauveria bassiana JEF-007.</title>
        <authorList>
            <person name="Kim S."/>
            <person name="Lee S.J."/>
            <person name="Nai Y.S."/>
            <person name="Yu J.S."/>
            <person name="Lee M.R."/>
            <person name="Yang Y.T."/>
            <person name="Kim J.S."/>
        </authorList>
    </citation>
    <scope>NUCLEOTIDE SEQUENCE [LARGE SCALE GENOMIC DNA]</scope>
    <source>
        <strain evidence="1 2">JEF-007</strain>
    </source>
</reference>
<proteinExistence type="predicted"/>
<comment type="caution">
    <text evidence="1">The sequence shown here is derived from an EMBL/GenBank/DDBJ whole genome shotgun (WGS) entry which is preliminary data.</text>
</comment>
<dbReference type="Proteomes" id="UP000235728">
    <property type="component" value="Unassembled WGS sequence"/>
</dbReference>